<evidence type="ECO:0000259" key="3">
    <source>
        <dbReference type="PROSITE" id="PS51201"/>
    </source>
</evidence>
<keyword evidence="6" id="KW-1185">Reference proteome</keyword>
<feature type="domain" description="RCK N-terminal" evidence="3">
    <location>
        <begin position="110"/>
        <end position="227"/>
    </location>
</feature>
<dbReference type="InterPro" id="IPR013099">
    <property type="entry name" value="K_chnl_dom"/>
</dbReference>
<gene>
    <name evidence="5" type="ORF">G7034_00420</name>
</gene>
<name>A0A967DY45_9FLAO</name>
<dbReference type="PANTHER" id="PTHR43833">
    <property type="entry name" value="POTASSIUM CHANNEL PROTEIN 2-RELATED-RELATED"/>
    <property type="match status" value="1"/>
</dbReference>
<evidence type="ECO:0000256" key="2">
    <source>
        <dbReference type="SAM" id="Phobius"/>
    </source>
</evidence>
<evidence type="ECO:0000259" key="4">
    <source>
        <dbReference type="PROSITE" id="PS51202"/>
    </source>
</evidence>
<reference evidence="5" key="1">
    <citation type="submission" date="2020-03" db="EMBL/GenBank/DDBJ databases">
        <title>Psychroflexus Maritimus sp. nov., isolate from marine sediment.</title>
        <authorList>
            <person name="Zhong Y.-L."/>
        </authorList>
    </citation>
    <scope>NUCLEOTIDE SEQUENCE</scope>
    <source>
        <strain evidence="5">C1</strain>
    </source>
</reference>
<dbReference type="InterPro" id="IPR036721">
    <property type="entry name" value="RCK_C_sf"/>
</dbReference>
<dbReference type="PANTHER" id="PTHR43833:SF9">
    <property type="entry name" value="POTASSIUM CHANNEL PROTEIN YUGO-RELATED"/>
    <property type="match status" value="1"/>
</dbReference>
<keyword evidence="5" id="KW-0813">Transport</keyword>
<dbReference type="Gene3D" id="1.10.287.70">
    <property type="match status" value="1"/>
</dbReference>
<dbReference type="EMBL" id="JAANAS010000001">
    <property type="protein sequence ID" value="NGZ88713.1"/>
    <property type="molecule type" value="Genomic_DNA"/>
</dbReference>
<dbReference type="AlphaFoldDB" id="A0A967DY45"/>
<evidence type="ECO:0000313" key="5">
    <source>
        <dbReference type="EMBL" id="NGZ88713.1"/>
    </source>
</evidence>
<sequence>MIFRYFKSRVLFSVFLLILIIVVGTFGYVLIAEVSWLDALYMTIITISTVGYTEAVPLDGYTRLFTICLIVTSLLLTAFIISSLTEYLLNNYSLGKLKKKAMKVEIKNLNNHVILCGFGRNGQQAYEKLNTYNKEVVIIDSDANLSSEFIDKDVLHVEGDATEDEVLIDAGVKNASHLICALSQDAQNLYVVLSARQLNADLKIISRATSLSAYKKIKLAGANNVILPESLGGDHLASLVVTPDLLDFFNNLSISDGDTENVRELPFSTLCSDGKPKKIIDLNINNETGCNVIGAKRKDGSFYVNPEDDFEIEEGTHLIIIGNTKQIKRLKSKFDLNY</sequence>
<comment type="subcellular location">
    <subcellularLocation>
        <location evidence="1">Cell membrane</location>
        <topology evidence="1">Multi-pass membrane protein</topology>
    </subcellularLocation>
</comment>
<dbReference type="SUPFAM" id="SSF81324">
    <property type="entry name" value="Voltage-gated potassium channels"/>
    <property type="match status" value="1"/>
</dbReference>
<dbReference type="PROSITE" id="PS51202">
    <property type="entry name" value="RCK_C"/>
    <property type="match status" value="1"/>
</dbReference>
<keyword evidence="5" id="KW-0406">Ion transport</keyword>
<dbReference type="InterPro" id="IPR050721">
    <property type="entry name" value="Trk_Ktr_HKT_K-transport"/>
</dbReference>
<dbReference type="Pfam" id="PF07885">
    <property type="entry name" value="Ion_trans_2"/>
    <property type="match status" value="1"/>
</dbReference>
<accession>A0A967DY45</accession>
<dbReference type="InterPro" id="IPR036291">
    <property type="entry name" value="NAD(P)-bd_dom_sf"/>
</dbReference>
<keyword evidence="5" id="KW-0407">Ion channel</keyword>
<dbReference type="PROSITE" id="PS51201">
    <property type="entry name" value="RCK_N"/>
    <property type="match status" value="1"/>
</dbReference>
<feature type="domain" description="RCK C-terminal" evidence="4">
    <location>
        <begin position="249"/>
        <end position="336"/>
    </location>
</feature>
<keyword evidence="2" id="KW-0472">Membrane</keyword>
<dbReference type="RefSeq" id="WP_166398981.1">
    <property type="nucleotide sequence ID" value="NZ_JAANAS010000001.1"/>
</dbReference>
<dbReference type="Pfam" id="PF02080">
    <property type="entry name" value="TrkA_C"/>
    <property type="match status" value="1"/>
</dbReference>
<dbReference type="Gene3D" id="3.30.70.1450">
    <property type="entry name" value="Regulator of K+ conductance, C-terminal domain"/>
    <property type="match status" value="1"/>
</dbReference>
<feature type="transmembrane region" description="Helical" evidence="2">
    <location>
        <begin position="64"/>
        <end position="89"/>
    </location>
</feature>
<evidence type="ECO:0000313" key="6">
    <source>
        <dbReference type="Proteomes" id="UP000643701"/>
    </source>
</evidence>
<evidence type="ECO:0000256" key="1">
    <source>
        <dbReference type="ARBA" id="ARBA00004651"/>
    </source>
</evidence>
<dbReference type="InterPro" id="IPR003148">
    <property type="entry name" value="RCK_N"/>
</dbReference>
<keyword evidence="2" id="KW-0812">Transmembrane</keyword>
<dbReference type="SUPFAM" id="SSF116726">
    <property type="entry name" value="TrkA C-terminal domain-like"/>
    <property type="match status" value="1"/>
</dbReference>
<keyword evidence="2" id="KW-1133">Transmembrane helix</keyword>
<feature type="transmembrane region" description="Helical" evidence="2">
    <location>
        <begin position="12"/>
        <end position="31"/>
    </location>
</feature>
<dbReference type="Gene3D" id="3.40.50.720">
    <property type="entry name" value="NAD(P)-binding Rossmann-like Domain"/>
    <property type="match status" value="1"/>
</dbReference>
<proteinExistence type="predicted"/>
<dbReference type="InterPro" id="IPR006037">
    <property type="entry name" value="RCK_C"/>
</dbReference>
<protein>
    <submittedName>
        <fullName evidence="5">Potassium channel protein</fullName>
    </submittedName>
</protein>
<comment type="caution">
    <text evidence="5">The sequence shown here is derived from an EMBL/GenBank/DDBJ whole genome shotgun (WGS) entry which is preliminary data.</text>
</comment>
<dbReference type="GO" id="GO:0006813">
    <property type="term" value="P:potassium ion transport"/>
    <property type="evidence" value="ECO:0007669"/>
    <property type="project" value="InterPro"/>
</dbReference>
<dbReference type="GO" id="GO:0005886">
    <property type="term" value="C:plasma membrane"/>
    <property type="evidence" value="ECO:0007669"/>
    <property type="project" value="UniProtKB-SubCell"/>
</dbReference>
<dbReference type="Pfam" id="PF02254">
    <property type="entry name" value="TrkA_N"/>
    <property type="match status" value="1"/>
</dbReference>
<organism evidence="5 6">
    <name type="scientific">Psychroflexus maritimus</name>
    <dbReference type="NCBI Taxonomy" id="2714865"/>
    <lineage>
        <taxon>Bacteria</taxon>
        <taxon>Pseudomonadati</taxon>
        <taxon>Bacteroidota</taxon>
        <taxon>Flavobacteriia</taxon>
        <taxon>Flavobacteriales</taxon>
        <taxon>Flavobacteriaceae</taxon>
        <taxon>Psychroflexus</taxon>
    </lineage>
</organism>
<dbReference type="GO" id="GO:0008324">
    <property type="term" value="F:monoatomic cation transmembrane transporter activity"/>
    <property type="evidence" value="ECO:0007669"/>
    <property type="project" value="InterPro"/>
</dbReference>
<dbReference type="Proteomes" id="UP000643701">
    <property type="component" value="Unassembled WGS sequence"/>
</dbReference>
<dbReference type="SUPFAM" id="SSF51735">
    <property type="entry name" value="NAD(P)-binding Rossmann-fold domains"/>
    <property type="match status" value="1"/>
</dbReference>